<dbReference type="PROSITE" id="PS00211">
    <property type="entry name" value="ABC_TRANSPORTER_1"/>
    <property type="match status" value="1"/>
</dbReference>
<organism evidence="6 7">
    <name type="scientific">Devosia enhydra</name>
    <dbReference type="NCBI Taxonomy" id="665118"/>
    <lineage>
        <taxon>Bacteria</taxon>
        <taxon>Pseudomonadati</taxon>
        <taxon>Pseudomonadota</taxon>
        <taxon>Alphaproteobacteria</taxon>
        <taxon>Hyphomicrobiales</taxon>
        <taxon>Devosiaceae</taxon>
        <taxon>Devosia</taxon>
    </lineage>
</organism>
<dbReference type="Proteomes" id="UP000183447">
    <property type="component" value="Unassembled WGS sequence"/>
</dbReference>
<name>A0A1K2HXE7_9HYPH</name>
<dbReference type="STRING" id="665118.SAMN02983003_1953"/>
<keyword evidence="7" id="KW-1185">Reference proteome</keyword>
<proteinExistence type="inferred from homology"/>
<feature type="domain" description="ABC transporter" evidence="5">
    <location>
        <begin position="8"/>
        <end position="218"/>
    </location>
</feature>
<dbReference type="AlphaFoldDB" id="A0A1K2HXE7"/>
<evidence type="ECO:0000313" key="6">
    <source>
        <dbReference type="EMBL" id="SFZ84338.1"/>
    </source>
</evidence>
<evidence type="ECO:0000259" key="5">
    <source>
        <dbReference type="PROSITE" id="PS50893"/>
    </source>
</evidence>
<reference evidence="6 7" key="1">
    <citation type="submission" date="2016-11" db="EMBL/GenBank/DDBJ databases">
        <authorList>
            <person name="Jaros S."/>
            <person name="Januszkiewicz K."/>
            <person name="Wedrychowicz H."/>
        </authorList>
    </citation>
    <scope>NUCLEOTIDE SEQUENCE [LARGE SCALE GENOMIC DNA]</scope>
    <source>
        <strain evidence="6 7">ATCC 23634</strain>
    </source>
</reference>
<dbReference type="GO" id="GO:0005524">
    <property type="term" value="F:ATP binding"/>
    <property type="evidence" value="ECO:0007669"/>
    <property type="project" value="UniProtKB-KW"/>
</dbReference>
<dbReference type="SMART" id="SM00382">
    <property type="entry name" value="AAA"/>
    <property type="match status" value="1"/>
</dbReference>
<dbReference type="GO" id="GO:0016887">
    <property type="term" value="F:ATP hydrolysis activity"/>
    <property type="evidence" value="ECO:0007669"/>
    <property type="project" value="InterPro"/>
</dbReference>
<dbReference type="PANTHER" id="PTHR42781:SF4">
    <property type="entry name" value="SPERMIDINE_PUTRESCINE IMPORT ATP-BINDING PROTEIN POTA"/>
    <property type="match status" value="1"/>
</dbReference>
<evidence type="ECO:0000256" key="2">
    <source>
        <dbReference type="ARBA" id="ARBA00022448"/>
    </source>
</evidence>
<keyword evidence="2" id="KW-0813">Transport</keyword>
<gene>
    <name evidence="6" type="ORF">SAMN02983003_1953</name>
</gene>
<dbReference type="InterPro" id="IPR003439">
    <property type="entry name" value="ABC_transporter-like_ATP-bd"/>
</dbReference>
<comment type="similarity">
    <text evidence="1">Belongs to the ABC transporter superfamily.</text>
</comment>
<evidence type="ECO:0000256" key="3">
    <source>
        <dbReference type="ARBA" id="ARBA00022741"/>
    </source>
</evidence>
<dbReference type="PANTHER" id="PTHR42781">
    <property type="entry name" value="SPERMIDINE/PUTRESCINE IMPORT ATP-BINDING PROTEIN POTA"/>
    <property type="match status" value="1"/>
</dbReference>
<dbReference type="InterPro" id="IPR017871">
    <property type="entry name" value="ABC_transporter-like_CS"/>
</dbReference>
<keyword evidence="3" id="KW-0547">Nucleotide-binding</keyword>
<accession>A0A1K2HXE7</accession>
<evidence type="ECO:0000256" key="1">
    <source>
        <dbReference type="ARBA" id="ARBA00005417"/>
    </source>
</evidence>
<dbReference type="EMBL" id="FPKU01000002">
    <property type="protein sequence ID" value="SFZ84338.1"/>
    <property type="molecule type" value="Genomic_DNA"/>
</dbReference>
<dbReference type="RefSeq" id="WP_072342101.1">
    <property type="nucleotide sequence ID" value="NZ_FPKU01000002.1"/>
</dbReference>
<evidence type="ECO:0000313" key="7">
    <source>
        <dbReference type="Proteomes" id="UP000183447"/>
    </source>
</evidence>
<dbReference type="InterPro" id="IPR003593">
    <property type="entry name" value="AAA+_ATPase"/>
</dbReference>
<keyword evidence="4 6" id="KW-0067">ATP-binding</keyword>
<dbReference type="OrthoDB" id="9802264at2"/>
<dbReference type="SUPFAM" id="SSF52540">
    <property type="entry name" value="P-loop containing nucleoside triphosphate hydrolases"/>
    <property type="match status" value="1"/>
</dbReference>
<dbReference type="InterPro" id="IPR027417">
    <property type="entry name" value="P-loop_NTPase"/>
</dbReference>
<protein>
    <submittedName>
        <fullName evidence="6">Putative thiamine transport system ATP-binding protein</fullName>
    </submittedName>
</protein>
<dbReference type="PROSITE" id="PS50893">
    <property type="entry name" value="ABC_TRANSPORTER_2"/>
    <property type="match status" value="1"/>
</dbReference>
<dbReference type="Gene3D" id="3.40.50.300">
    <property type="entry name" value="P-loop containing nucleotide triphosphate hydrolases"/>
    <property type="match status" value="1"/>
</dbReference>
<sequence length="218" mass="22707">MNGTGSGLRIEGLVVTLSGAPLVGLDARIAPGEVLTLMGPSGVGKSSLLLAMAGFLQPPLATTGRVMVGDLDLMGERAETRRLGLVFQDALLFPHLSVGGNIAFGMAPGGGRKDRHARVEALLDRAGLPGFSRRDPATLSGGERARVALLRAVAAGPRALLLDEPFSRLDPARRADIRAFTFGLAAERGLPTLLVTHDMADAEAAAGPVTHLDGFRKF</sequence>
<dbReference type="Pfam" id="PF00005">
    <property type="entry name" value="ABC_tran"/>
    <property type="match status" value="1"/>
</dbReference>
<dbReference type="InterPro" id="IPR050093">
    <property type="entry name" value="ABC_SmlMolc_Importer"/>
</dbReference>
<evidence type="ECO:0000256" key="4">
    <source>
        <dbReference type="ARBA" id="ARBA00022840"/>
    </source>
</evidence>